<gene>
    <name evidence="5" type="ORF">COW36_06365</name>
</gene>
<feature type="signal peptide" evidence="3">
    <location>
        <begin position="1"/>
        <end position="21"/>
    </location>
</feature>
<organism evidence="5 6">
    <name type="scientific">bacterium (Candidatus Blackallbacteria) CG17_big_fil_post_rev_8_21_14_2_50_48_46</name>
    <dbReference type="NCBI Taxonomy" id="2014261"/>
    <lineage>
        <taxon>Bacteria</taxon>
        <taxon>Candidatus Blackallbacteria</taxon>
    </lineage>
</organism>
<name>A0A2M7G7W9_9BACT</name>
<reference evidence="5 6" key="1">
    <citation type="submission" date="2017-09" db="EMBL/GenBank/DDBJ databases">
        <title>Depth-based differentiation of microbial function through sediment-hosted aquifers and enrichment of novel symbionts in the deep terrestrial subsurface.</title>
        <authorList>
            <person name="Probst A.J."/>
            <person name="Ladd B."/>
            <person name="Jarett J.K."/>
            <person name="Geller-Mcgrath D.E."/>
            <person name="Sieber C.M."/>
            <person name="Emerson J.B."/>
            <person name="Anantharaman K."/>
            <person name="Thomas B.C."/>
            <person name="Malmstrom R."/>
            <person name="Stieglmeier M."/>
            <person name="Klingl A."/>
            <person name="Woyke T."/>
            <person name="Ryan C.M."/>
            <person name="Banfield J.F."/>
        </authorList>
    </citation>
    <scope>NUCLEOTIDE SEQUENCE [LARGE SCALE GENOMIC DNA]</scope>
    <source>
        <strain evidence="5">CG17_big_fil_post_rev_8_21_14_2_50_48_46</strain>
    </source>
</reference>
<dbReference type="InterPro" id="IPR004843">
    <property type="entry name" value="Calcineurin-like_PHP"/>
</dbReference>
<proteinExistence type="predicted"/>
<dbReference type="GO" id="GO:0016787">
    <property type="term" value="F:hydrolase activity"/>
    <property type="evidence" value="ECO:0007669"/>
    <property type="project" value="UniProtKB-KW"/>
</dbReference>
<evidence type="ECO:0000313" key="6">
    <source>
        <dbReference type="Proteomes" id="UP000231019"/>
    </source>
</evidence>
<dbReference type="EMBL" id="PFFQ01000014">
    <property type="protein sequence ID" value="PIW18149.1"/>
    <property type="molecule type" value="Genomic_DNA"/>
</dbReference>
<accession>A0A2M7G7W9</accession>
<evidence type="ECO:0000259" key="4">
    <source>
        <dbReference type="Pfam" id="PF00149"/>
    </source>
</evidence>
<dbReference type="InterPro" id="IPR051558">
    <property type="entry name" value="Metallophosphoesterase_PAP"/>
</dbReference>
<dbReference type="PROSITE" id="PS51257">
    <property type="entry name" value="PROKAR_LIPOPROTEIN"/>
    <property type="match status" value="1"/>
</dbReference>
<evidence type="ECO:0000313" key="5">
    <source>
        <dbReference type="EMBL" id="PIW18149.1"/>
    </source>
</evidence>
<keyword evidence="1 3" id="KW-0732">Signal</keyword>
<dbReference type="Gene3D" id="3.60.21.10">
    <property type="match status" value="1"/>
</dbReference>
<feature type="domain" description="Calcineurin-like phosphoesterase" evidence="4">
    <location>
        <begin position="45"/>
        <end position="226"/>
    </location>
</feature>
<sequence length="303" mass="34320">MNKQRFLSLLSLLILGACAFAKGETLDDKPTEPLKIENTSDDTVRFVAFGDMGTGSLTQYQVAQAIQKKCKLSGCDFALTLGDNIYNDGVRSVNDAQFQSKFEKPYAELPFRFYMVLGNHDYRGSVEAQLAYTQKSKKWYLPLRYYDFQAGPVSFFALDTNQPDAKQLAYFQARLKEVKTPWKIVFGHHPRYTNGFYHNTQSPALKTLLDSFCGQAQFYLSGHEHNKEHLKARCGTEYLVIGTGAGLRASNPGADSLFSRASLGFAWFEISPRRLYFEFLNTQGQVEHRASLLRNPEPQKPDT</sequence>
<evidence type="ECO:0000256" key="3">
    <source>
        <dbReference type="SAM" id="SignalP"/>
    </source>
</evidence>
<dbReference type="AlphaFoldDB" id="A0A2M7G7W9"/>
<evidence type="ECO:0000256" key="2">
    <source>
        <dbReference type="ARBA" id="ARBA00022801"/>
    </source>
</evidence>
<feature type="chain" id="PRO_5014934906" evidence="3">
    <location>
        <begin position="22"/>
        <end position="303"/>
    </location>
</feature>
<evidence type="ECO:0000256" key="1">
    <source>
        <dbReference type="ARBA" id="ARBA00022729"/>
    </source>
</evidence>
<dbReference type="Pfam" id="PF00149">
    <property type="entry name" value="Metallophos"/>
    <property type="match status" value="1"/>
</dbReference>
<keyword evidence="2" id="KW-0378">Hydrolase</keyword>
<dbReference type="PANTHER" id="PTHR10161:SF14">
    <property type="entry name" value="TARTRATE-RESISTANT ACID PHOSPHATASE TYPE 5"/>
    <property type="match status" value="1"/>
</dbReference>
<comment type="caution">
    <text evidence="5">The sequence shown here is derived from an EMBL/GenBank/DDBJ whole genome shotgun (WGS) entry which is preliminary data.</text>
</comment>
<dbReference type="Proteomes" id="UP000231019">
    <property type="component" value="Unassembled WGS sequence"/>
</dbReference>
<dbReference type="SUPFAM" id="SSF56300">
    <property type="entry name" value="Metallo-dependent phosphatases"/>
    <property type="match status" value="1"/>
</dbReference>
<dbReference type="InterPro" id="IPR029052">
    <property type="entry name" value="Metallo-depent_PP-like"/>
</dbReference>
<protein>
    <submittedName>
        <fullName evidence="5">Metallophosphoesterase</fullName>
    </submittedName>
</protein>
<dbReference type="PANTHER" id="PTHR10161">
    <property type="entry name" value="TARTRATE-RESISTANT ACID PHOSPHATASE TYPE 5"/>
    <property type="match status" value="1"/>
</dbReference>